<organism evidence="1 2">
    <name type="scientific">Enhygromyxa salina</name>
    <dbReference type="NCBI Taxonomy" id="215803"/>
    <lineage>
        <taxon>Bacteria</taxon>
        <taxon>Pseudomonadati</taxon>
        <taxon>Myxococcota</taxon>
        <taxon>Polyangia</taxon>
        <taxon>Nannocystales</taxon>
        <taxon>Nannocystaceae</taxon>
        <taxon>Enhygromyxa</taxon>
    </lineage>
</organism>
<dbReference type="EMBL" id="PVNK01000274">
    <property type="protein sequence ID" value="PRP90654.1"/>
    <property type="molecule type" value="Genomic_DNA"/>
</dbReference>
<dbReference type="OrthoDB" id="9806005at2"/>
<evidence type="ECO:0008006" key="3">
    <source>
        <dbReference type="Google" id="ProtNLM"/>
    </source>
</evidence>
<gene>
    <name evidence="1" type="ORF">ENSA5_62720</name>
</gene>
<dbReference type="PANTHER" id="PTHR41368:SF1">
    <property type="entry name" value="PROTEIN YGHO"/>
    <property type="match status" value="1"/>
</dbReference>
<proteinExistence type="predicted"/>
<evidence type="ECO:0000313" key="2">
    <source>
        <dbReference type="Proteomes" id="UP000237968"/>
    </source>
</evidence>
<comment type="caution">
    <text evidence="1">The sequence shown here is derived from an EMBL/GenBank/DDBJ whole genome shotgun (WGS) entry which is preliminary data.</text>
</comment>
<dbReference type="SUPFAM" id="SSF55729">
    <property type="entry name" value="Acyl-CoA N-acyltransferases (Nat)"/>
    <property type="match status" value="1"/>
</dbReference>
<keyword evidence="2" id="KW-1185">Reference proteome</keyword>
<name>A0A2S9XCR9_9BACT</name>
<evidence type="ECO:0000313" key="1">
    <source>
        <dbReference type="EMBL" id="PRP90654.1"/>
    </source>
</evidence>
<accession>A0A2S9XCR9</accession>
<dbReference type="Proteomes" id="UP000237968">
    <property type="component" value="Unassembled WGS sequence"/>
</dbReference>
<dbReference type="PANTHER" id="PTHR41368">
    <property type="entry name" value="PROTEIN YGHO"/>
    <property type="match status" value="1"/>
</dbReference>
<dbReference type="Gene3D" id="3.40.630.30">
    <property type="match status" value="1"/>
</dbReference>
<dbReference type="InterPro" id="IPR039968">
    <property type="entry name" value="BcerS-like"/>
</dbReference>
<protein>
    <recommendedName>
        <fullName evidence="3">N-acetyltransferase domain-containing protein</fullName>
    </recommendedName>
</protein>
<sequence>MSTPEVSIRTVELPRGASRFVRSWWPIYRGDPHWVPPLISERKAFLDPGKNPYFRRAEVRCFMAYRGRKPVGTIAATVDAELQAREPGVGLFGFFEFIDDLEVARALLDAASAWLREQGMKLARGPFNFNQNHDFGLLVDGFDIDPSVANPHNRAYYPKIYEALGLRGVMDWYAYWLEQGPVPPLIERLARRVESRNPKLRVETMDASDYDKGVQLFREIFNDAWDHNWGHIPMSRDEFEFLGRRLEPLLDPKLCLFAFIDDECVAGSIALPNTNLVTKAMNGRIFPFGWWHAWRGGERIDAMRVLVLGVKQRYQHLGLGAPLYLRTWEEGLRRGYRGADASLVLESNRRMRGALERLGGRIYMTYRAYEQDLRP</sequence>
<reference evidence="1 2" key="1">
    <citation type="submission" date="2018-03" db="EMBL/GenBank/DDBJ databases">
        <title>Draft Genome Sequences of the Obligatory Marine Myxobacteria Enhygromyxa salina SWB005.</title>
        <authorList>
            <person name="Poehlein A."/>
            <person name="Moghaddam J.A."/>
            <person name="Harms H."/>
            <person name="Alanjari M."/>
            <person name="Koenig G.M."/>
            <person name="Daniel R."/>
            <person name="Schaeberle T.F."/>
        </authorList>
    </citation>
    <scope>NUCLEOTIDE SEQUENCE [LARGE SCALE GENOMIC DNA]</scope>
    <source>
        <strain evidence="1 2">SWB005</strain>
    </source>
</reference>
<dbReference type="InterPro" id="IPR016181">
    <property type="entry name" value="Acyl_CoA_acyltransferase"/>
</dbReference>
<dbReference type="AlphaFoldDB" id="A0A2S9XCR9"/>
<dbReference type="RefSeq" id="WP_106395450.1">
    <property type="nucleotide sequence ID" value="NZ_PVNK01000274.1"/>
</dbReference>